<evidence type="ECO:0000313" key="2">
    <source>
        <dbReference type="EMBL" id="GAA1105157.1"/>
    </source>
</evidence>
<dbReference type="RefSeq" id="WP_344626297.1">
    <property type="nucleotide sequence ID" value="NZ_BAAALD010000063.1"/>
</dbReference>
<reference evidence="3" key="1">
    <citation type="journal article" date="2019" name="Int. J. Syst. Evol. Microbiol.">
        <title>The Global Catalogue of Microorganisms (GCM) 10K type strain sequencing project: providing services to taxonomists for standard genome sequencing and annotation.</title>
        <authorList>
            <consortium name="The Broad Institute Genomics Platform"/>
            <consortium name="The Broad Institute Genome Sequencing Center for Infectious Disease"/>
            <person name="Wu L."/>
            <person name="Ma J."/>
        </authorList>
    </citation>
    <scope>NUCLEOTIDE SEQUENCE [LARGE SCALE GENOMIC DNA]</scope>
    <source>
        <strain evidence="3">JCM 13002</strain>
    </source>
</reference>
<evidence type="ECO:0000256" key="1">
    <source>
        <dbReference type="SAM" id="MobiDB-lite"/>
    </source>
</evidence>
<dbReference type="EMBL" id="BAAALD010000063">
    <property type="protein sequence ID" value="GAA1105157.1"/>
    <property type="molecule type" value="Genomic_DNA"/>
</dbReference>
<accession>A0ABP4EHN1</accession>
<keyword evidence="3" id="KW-1185">Reference proteome</keyword>
<name>A0ABP4EHN1_9ACTN</name>
<feature type="region of interest" description="Disordered" evidence="1">
    <location>
        <begin position="1"/>
        <end position="66"/>
    </location>
</feature>
<evidence type="ECO:0000313" key="3">
    <source>
        <dbReference type="Proteomes" id="UP001499987"/>
    </source>
</evidence>
<comment type="caution">
    <text evidence="2">The sequence shown here is derived from an EMBL/GenBank/DDBJ whole genome shotgun (WGS) entry which is preliminary data.</text>
</comment>
<organism evidence="2 3">
    <name type="scientific">Kitasatospora arboriphila</name>
    <dbReference type="NCBI Taxonomy" id="258052"/>
    <lineage>
        <taxon>Bacteria</taxon>
        <taxon>Bacillati</taxon>
        <taxon>Actinomycetota</taxon>
        <taxon>Actinomycetes</taxon>
        <taxon>Kitasatosporales</taxon>
        <taxon>Streptomycetaceae</taxon>
        <taxon>Kitasatospora</taxon>
    </lineage>
</organism>
<dbReference type="Proteomes" id="UP001499987">
    <property type="component" value="Unassembled WGS sequence"/>
</dbReference>
<sequence>MSSNPAQHRPADVTDPEWSALDASPPHHRESAARRQATAQYGGDDDLMGPSSAVYPHPPTKDDEPD</sequence>
<proteinExistence type="predicted"/>
<gene>
    <name evidence="2" type="ORF">GCM10009663_54160</name>
</gene>
<protein>
    <submittedName>
        <fullName evidence="2">Uncharacterized protein</fullName>
    </submittedName>
</protein>